<keyword evidence="1" id="KW-1133">Transmembrane helix</keyword>
<evidence type="ECO:0000313" key="3">
    <source>
        <dbReference type="Proteomes" id="UP000317036"/>
    </source>
</evidence>
<keyword evidence="3" id="KW-1185">Reference proteome</keyword>
<dbReference type="InterPro" id="IPR048147">
    <property type="entry name" value="CBO0543-like"/>
</dbReference>
<keyword evidence="1" id="KW-0472">Membrane</keyword>
<feature type="transmembrane region" description="Helical" evidence="1">
    <location>
        <begin position="121"/>
        <end position="140"/>
    </location>
</feature>
<gene>
    <name evidence="2" type="ORF">FPZ49_33675</name>
</gene>
<keyword evidence="1" id="KW-0812">Transmembrane</keyword>
<protein>
    <submittedName>
        <fullName evidence="2">Uncharacterized protein</fullName>
    </submittedName>
</protein>
<organism evidence="2 3">
    <name type="scientific">Paenibacillus cremeus</name>
    <dbReference type="NCBI Taxonomy" id="2163881"/>
    <lineage>
        <taxon>Bacteria</taxon>
        <taxon>Bacillati</taxon>
        <taxon>Bacillota</taxon>
        <taxon>Bacilli</taxon>
        <taxon>Bacillales</taxon>
        <taxon>Paenibacillaceae</taxon>
        <taxon>Paenibacillus</taxon>
    </lineage>
</organism>
<reference evidence="2 3" key="1">
    <citation type="submission" date="2019-07" db="EMBL/GenBank/DDBJ databases">
        <authorList>
            <person name="Kim J."/>
        </authorList>
    </citation>
    <scope>NUCLEOTIDE SEQUENCE [LARGE SCALE GENOMIC DNA]</scope>
    <source>
        <strain evidence="2 3">JC52</strain>
    </source>
</reference>
<dbReference type="Proteomes" id="UP000317036">
    <property type="component" value="Unassembled WGS sequence"/>
</dbReference>
<dbReference type="AlphaFoldDB" id="A0A559JHT2"/>
<sequence>MVLFSNVVFLLAAIISGAIKKWRDYYKTIVYLSFCNLLYNFLCRDYLTWSYHPDFLLSHQTADLVNTLILLPSSAILYLNFFPVIGIGKKVLYYFAWIIGFSTLEYIWYRRGVITYEHGWNILWSIVFYCAMFFSLWLHHRSTGKALIFSLVSVILLLLIFKVPFWK</sequence>
<evidence type="ECO:0000256" key="1">
    <source>
        <dbReference type="SAM" id="Phobius"/>
    </source>
</evidence>
<dbReference type="OrthoDB" id="2628935at2"/>
<dbReference type="RefSeq" id="WP_144854839.1">
    <property type="nucleotide sequence ID" value="NZ_VNJI01000080.1"/>
</dbReference>
<proteinExistence type="predicted"/>
<feature type="transmembrane region" description="Helical" evidence="1">
    <location>
        <begin position="91"/>
        <end position="109"/>
    </location>
</feature>
<dbReference type="EMBL" id="VNJI01000080">
    <property type="protein sequence ID" value="TVX99426.1"/>
    <property type="molecule type" value="Genomic_DNA"/>
</dbReference>
<comment type="caution">
    <text evidence="2">The sequence shown here is derived from an EMBL/GenBank/DDBJ whole genome shotgun (WGS) entry which is preliminary data.</text>
</comment>
<feature type="transmembrane region" description="Helical" evidence="1">
    <location>
        <begin position="146"/>
        <end position="165"/>
    </location>
</feature>
<accession>A0A559JHT2</accession>
<name>A0A559JHT2_9BACL</name>
<dbReference type="NCBIfam" id="NF041644">
    <property type="entry name" value="CBO0543_fam"/>
    <property type="match status" value="1"/>
</dbReference>
<feature type="transmembrane region" description="Helical" evidence="1">
    <location>
        <begin position="28"/>
        <end position="47"/>
    </location>
</feature>
<feature type="transmembrane region" description="Helical" evidence="1">
    <location>
        <begin position="68"/>
        <end position="85"/>
    </location>
</feature>
<evidence type="ECO:0000313" key="2">
    <source>
        <dbReference type="EMBL" id="TVX99426.1"/>
    </source>
</evidence>